<keyword evidence="1" id="KW-0732">Signal</keyword>
<accession>A0A9X2PG25</accession>
<dbReference type="AlphaFoldDB" id="A0A9X2PG25"/>
<evidence type="ECO:0000313" key="3">
    <source>
        <dbReference type="Proteomes" id="UP001151088"/>
    </source>
</evidence>
<keyword evidence="3" id="KW-1185">Reference proteome</keyword>
<dbReference type="Proteomes" id="UP001151088">
    <property type="component" value="Unassembled WGS sequence"/>
</dbReference>
<reference evidence="2" key="1">
    <citation type="submission" date="2022-08" db="EMBL/GenBank/DDBJ databases">
        <authorList>
            <person name="Li F."/>
        </authorList>
    </citation>
    <scope>NUCLEOTIDE SEQUENCE</scope>
    <source>
        <strain evidence="2">MQZ15Z-1</strain>
    </source>
</reference>
<evidence type="ECO:0000256" key="1">
    <source>
        <dbReference type="SAM" id="SignalP"/>
    </source>
</evidence>
<gene>
    <name evidence="2" type="ORF">NVS89_10425</name>
</gene>
<feature type="signal peptide" evidence="1">
    <location>
        <begin position="1"/>
        <end position="19"/>
    </location>
</feature>
<comment type="caution">
    <text evidence="2">The sequence shown here is derived from an EMBL/GenBank/DDBJ whole genome shotgun (WGS) entry which is preliminary data.</text>
</comment>
<name>A0A9X2PG25_9HYPH</name>
<dbReference type="EMBL" id="JANTHZ010000003">
    <property type="protein sequence ID" value="MCS0495513.1"/>
    <property type="molecule type" value="Genomic_DNA"/>
</dbReference>
<sequence length="95" mass="10588">MRAVLFALAFPLAASPALAQSMPNSLDLSCAAAFDMVRQKGAVVMATGPNIYDRYVSDQRYCGLAETTFPVWIQTSDMKQCFVGYRCREPMVRNR</sequence>
<feature type="chain" id="PRO_5040953460" description="KTSC domain-containing protein" evidence="1">
    <location>
        <begin position="20"/>
        <end position="95"/>
    </location>
</feature>
<protein>
    <recommendedName>
        <fullName evidence="4">KTSC domain-containing protein</fullName>
    </recommendedName>
</protein>
<proteinExistence type="predicted"/>
<evidence type="ECO:0000313" key="2">
    <source>
        <dbReference type="EMBL" id="MCS0495513.1"/>
    </source>
</evidence>
<dbReference type="RefSeq" id="WP_258732631.1">
    <property type="nucleotide sequence ID" value="NZ_JANTHY010000003.1"/>
</dbReference>
<organism evidence="2 3">
    <name type="scientific">Ancylobacter mangrovi</name>
    <dbReference type="NCBI Taxonomy" id="2972472"/>
    <lineage>
        <taxon>Bacteria</taxon>
        <taxon>Pseudomonadati</taxon>
        <taxon>Pseudomonadota</taxon>
        <taxon>Alphaproteobacteria</taxon>
        <taxon>Hyphomicrobiales</taxon>
        <taxon>Xanthobacteraceae</taxon>
        <taxon>Ancylobacter</taxon>
    </lineage>
</organism>
<evidence type="ECO:0008006" key="4">
    <source>
        <dbReference type="Google" id="ProtNLM"/>
    </source>
</evidence>